<dbReference type="GO" id="GO:0015074">
    <property type="term" value="P:DNA integration"/>
    <property type="evidence" value="ECO:0007669"/>
    <property type="project" value="InterPro"/>
</dbReference>
<evidence type="ECO:0000256" key="3">
    <source>
        <dbReference type="ARBA" id="ARBA00022722"/>
    </source>
</evidence>
<proteinExistence type="predicted"/>
<dbReference type="PANTHER" id="PTHR37984">
    <property type="entry name" value="PROTEIN CBG26694"/>
    <property type="match status" value="1"/>
</dbReference>
<organism evidence="11 12">
    <name type="scientific">Crassostrea virginica</name>
    <name type="common">Eastern oyster</name>
    <dbReference type="NCBI Taxonomy" id="6565"/>
    <lineage>
        <taxon>Eukaryota</taxon>
        <taxon>Metazoa</taxon>
        <taxon>Spiralia</taxon>
        <taxon>Lophotrochozoa</taxon>
        <taxon>Mollusca</taxon>
        <taxon>Bivalvia</taxon>
        <taxon>Autobranchia</taxon>
        <taxon>Pteriomorphia</taxon>
        <taxon>Ostreida</taxon>
        <taxon>Ostreoidea</taxon>
        <taxon>Ostreidae</taxon>
        <taxon>Crassostrea</taxon>
    </lineage>
</organism>
<accession>A0A8B8BCL2</accession>
<gene>
    <name evidence="12" type="primary">LOC111108922</name>
</gene>
<dbReference type="Gene3D" id="3.30.420.10">
    <property type="entry name" value="Ribonuclease H-like superfamily/Ribonuclease H"/>
    <property type="match status" value="1"/>
</dbReference>
<dbReference type="Pfam" id="PF17919">
    <property type="entry name" value="RT_RNaseH_2"/>
    <property type="match status" value="1"/>
</dbReference>
<keyword evidence="11" id="KW-1185">Reference proteome</keyword>
<dbReference type="PROSITE" id="PS50878">
    <property type="entry name" value="RT_POL"/>
    <property type="match status" value="1"/>
</dbReference>
<dbReference type="FunFam" id="1.10.340.70:FF:000003">
    <property type="entry name" value="Protein CBG25708"/>
    <property type="match status" value="1"/>
</dbReference>
<dbReference type="GO" id="GO:0004519">
    <property type="term" value="F:endonuclease activity"/>
    <property type="evidence" value="ECO:0007669"/>
    <property type="project" value="UniProtKB-KW"/>
</dbReference>
<dbReference type="OrthoDB" id="6143215at2759"/>
<evidence type="ECO:0000256" key="5">
    <source>
        <dbReference type="ARBA" id="ARBA00022801"/>
    </source>
</evidence>
<keyword evidence="4" id="KW-0255">Endonuclease</keyword>
<dbReference type="InterPro" id="IPR041577">
    <property type="entry name" value="RT_RNaseH_2"/>
</dbReference>
<keyword evidence="3" id="KW-0540">Nuclease</keyword>
<dbReference type="AlphaFoldDB" id="A0A8B8BCL2"/>
<dbReference type="InterPro" id="IPR041588">
    <property type="entry name" value="Integrase_H2C2"/>
</dbReference>
<dbReference type="KEGG" id="cvn:111108922"/>
<dbReference type="InterPro" id="IPR043128">
    <property type="entry name" value="Rev_trsase/Diguanyl_cyclase"/>
</dbReference>
<evidence type="ECO:0000259" key="9">
    <source>
        <dbReference type="PROSITE" id="PS50878"/>
    </source>
</evidence>
<dbReference type="InterPro" id="IPR050951">
    <property type="entry name" value="Retrovirus_Pol_polyprotein"/>
</dbReference>
<evidence type="ECO:0000313" key="11">
    <source>
        <dbReference type="Proteomes" id="UP000694844"/>
    </source>
</evidence>
<dbReference type="Proteomes" id="UP000694844">
    <property type="component" value="Chromosome 8"/>
</dbReference>
<dbReference type="InterPro" id="IPR043502">
    <property type="entry name" value="DNA/RNA_pol_sf"/>
</dbReference>
<dbReference type="RefSeq" id="XP_022300716.1">
    <property type="nucleotide sequence ID" value="XM_022445008.1"/>
</dbReference>
<evidence type="ECO:0000259" key="8">
    <source>
        <dbReference type="PROSITE" id="PS50175"/>
    </source>
</evidence>
<dbReference type="GO" id="GO:0006508">
    <property type="term" value="P:proteolysis"/>
    <property type="evidence" value="ECO:0007669"/>
    <property type="project" value="InterPro"/>
</dbReference>
<keyword evidence="1" id="KW-0808">Transferase</keyword>
<evidence type="ECO:0000259" key="10">
    <source>
        <dbReference type="PROSITE" id="PS50994"/>
    </source>
</evidence>
<dbReference type="PANTHER" id="PTHR37984:SF5">
    <property type="entry name" value="PROTEIN NYNRIN-LIKE"/>
    <property type="match status" value="1"/>
</dbReference>
<keyword evidence="5" id="KW-0378">Hydrolase</keyword>
<dbReference type="Gene3D" id="3.30.70.270">
    <property type="match status" value="2"/>
</dbReference>
<dbReference type="Pfam" id="PF17921">
    <property type="entry name" value="Integrase_H2C2"/>
    <property type="match status" value="1"/>
</dbReference>
<dbReference type="Gene3D" id="3.10.10.10">
    <property type="entry name" value="HIV Type 1 Reverse Transcriptase, subunit A, domain 1"/>
    <property type="match status" value="1"/>
</dbReference>
<dbReference type="SUPFAM" id="SSF56672">
    <property type="entry name" value="DNA/RNA polymerases"/>
    <property type="match status" value="1"/>
</dbReference>
<dbReference type="GeneID" id="111108922"/>
<dbReference type="Gene3D" id="2.40.70.10">
    <property type="entry name" value="Acid Proteases"/>
    <property type="match status" value="1"/>
</dbReference>
<dbReference type="Gene3D" id="1.10.340.70">
    <property type="match status" value="1"/>
</dbReference>
<dbReference type="GO" id="GO:0016779">
    <property type="term" value="F:nucleotidyltransferase activity"/>
    <property type="evidence" value="ECO:0007669"/>
    <property type="project" value="UniProtKB-KW"/>
</dbReference>
<evidence type="ECO:0000256" key="4">
    <source>
        <dbReference type="ARBA" id="ARBA00022759"/>
    </source>
</evidence>
<dbReference type="Pfam" id="PF00078">
    <property type="entry name" value="RVT_1"/>
    <property type="match status" value="1"/>
</dbReference>
<dbReference type="GO" id="GO:0003676">
    <property type="term" value="F:nucleic acid binding"/>
    <property type="evidence" value="ECO:0007669"/>
    <property type="project" value="InterPro"/>
</dbReference>
<feature type="domain" description="Integrase catalytic" evidence="10">
    <location>
        <begin position="685"/>
        <end position="804"/>
    </location>
</feature>
<dbReference type="CDD" id="cd01647">
    <property type="entry name" value="RT_LTR"/>
    <property type="match status" value="1"/>
</dbReference>
<dbReference type="PROSITE" id="PS50994">
    <property type="entry name" value="INTEGRASE"/>
    <property type="match status" value="1"/>
</dbReference>
<dbReference type="InterPro" id="IPR036397">
    <property type="entry name" value="RNaseH_sf"/>
</dbReference>
<sequence length="941" mass="106074">MNHYEACCRSTKKTTSSVNEVKDEQNVFFMGAVTECTTTDAWFTTLKVGGRNVKFKIDTGADISIMTEASYNSLHHKPKLGPNHSILKTPSGILTTKENLQQLRNTESVYSFPVIVIPGRETTNNLLARSVAHTMGLVEKLDSVSEDLGTMKGDQVKITQRDDAEPYCVTTARRIPFPLLPKVKEELDRLEKLGVIMKITTPSDWCAPIVPVVKKNGKVRICVDLKRLNKAVKREHYMLPNLDDISPKMSGAKVFSKLDATSGFHQIPLEKDSYKFTTFITPFGRYCYTRLPFGITSAPEIFQKRMSDLLSDLDGVSVIIDDVIIYSESMEEHDRRLKTVMDRLVNNGVKLNLDKCEYRKDKIEYFGHVISSAGIQPSSERIRAIQQLKPSTNVAELRRIIGMITYLGRFVPDLSTVLPPLNSLLKSDSAWTWDKPQEKAFALIKRLVTQAPVLAYYDAQRPTIVSADASSFGIGAALYQTVDGEMQPIAYVSRSLSEAEKKYARIEKEFAEYQPGKQIVVPDTLSRSPLTESESNTSEDVETYIDSVLDTKPMSDRRFDEIRTQTNSDPVLKSILNYVKYGWPSKESAIYPGVKPYFSSRNELSVNDDIIFYRDRIIIPEAMRSEILETIHSGHLGLNKCLERAKLSVWWPGVTRDIENYVRDCEFCNIHRPKQHKIAYLEFITSETVIGKLKNIFARCGVPDEFVSDNGGQFASEAFRKFASTYGFYQIFSSPHYPQANGAAESAVKIAKRILKQDDVFLALMAYRSTPIQATGASPAQLLMGRRMRTTTPMLPEKLMPEWPDLQKVQKKDCEYKQKMCHNFNVSHGAKSLPPISVGDQVRLRTTGKLWTDTGTIRKAEPNRRSYIVETDHGYLRRNRKHILSNAGNSPENVHFQAGSMPDPDATLLPNSEISPPSEPVQSRESSPMISDGHLAMCCVQ</sequence>
<evidence type="ECO:0000313" key="12">
    <source>
        <dbReference type="RefSeq" id="XP_022300716.1"/>
    </source>
</evidence>
<dbReference type="SUPFAM" id="SSF53098">
    <property type="entry name" value="Ribonuclease H-like"/>
    <property type="match status" value="1"/>
</dbReference>
<dbReference type="InterPro" id="IPR001584">
    <property type="entry name" value="Integrase_cat-core"/>
</dbReference>
<dbReference type="InterPro" id="IPR001995">
    <property type="entry name" value="Peptidase_A2_cat"/>
</dbReference>
<dbReference type="SUPFAM" id="SSF50630">
    <property type="entry name" value="Acid proteases"/>
    <property type="match status" value="1"/>
</dbReference>
<keyword evidence="6" id="KW-0511">Multifunctional enzyme</keyword>
<feature type="domain" description="Reverse transcriptase" evidence="9">
    <location>
        <begin position="193"/>
        <end position="370"/>
    </location>
</feature>
<dbReference type="PROSITE" id="PS50175">
    <property type="entry name" value="ASP_PROT_RETROV"/>
    <property type="match status" value="1"/>
</dbReference>
<protein>
    <submittedName>
        <fullName evidence="12">Uncharacterized protein K02A2.6-like</fullName>
    </submittedName>
</protein>
<dbReference type="FunFam" id="3.30.70.270:FF:000026">
    <property type="entry name" value="Transposon Ty3-G Gag-Pol polyprotein"/>
    <property type="match status" value="1"/>
</dbReference>
<feature type="domain" description="Peptidase A2" evidence="8">
    <location>
        <begin position="53"/>
        <end position="131"/>
    </location>
</feature>
<dbReference type="InterPro" id="IPR021109">
    <property type="entry name" value="Peptidase_aspartic_dom_sf"/>
</dbReference>
<feature type="compositionally biased region" description="Polar residues" evidence="7">
    <location>
        <begin position="909"/>
        <end position="929"/>
    </location>
</feature>
<evidence type="ECO:0000256" key="6">
    <source>
        <dbReference type="ARBA" id="ARBA00023268"/>
    </source>
</evidence>
<evidence type="ECO:0000256" key="2">
    <source>
        <dbReference type="ARBA" id="ARBA00022695"/>
    </source>
</evidence>
<feature type="region of interest" description="Disordered" evidence="7">
    <location>
        <begin position="887"/>
        <end position="933"/>
    </location>
</feature>
<dbReference type="InterPro" id="IPR000477">
    <property type="entry name" value="RT_dom"/>
</dbReference>
<evidence type="ECO:0000256" key="7">
    <source>
        <dbReference type="SAM" id="MobiDB-lite"/>
    </source>
</evidence>
<dbReference type="InterPro" id="IPR012337">
    <property type="entry name" value="RNaseH-like_sf"/>
</dbReference>
<name>A0A8B8BCL2_CRAVI</name>
<reference evidence="12" key="1">
    <citation type="submission" date="2025-08" db="UniProtKB">
        <authorList>
            <consortium name="RefSeq"/>
        </authorList>
    </citation>
    <scope>IDENTIFICATION</scope>
    <source>
        <tissue evidence="12">Whole sample</tissue>
    </source>
</reference>
<dbReference type="GO" id="GO:0004190">
    <property type="term" value="F:aspartic-type endopeptidase activity"/>
    <property type="evidence" value="ECO:0007669"/>
    <property type="project" value="InterPro"/>
</dbReference>
<evidence type="ECO:0000256" key="1">
    <source>
        <dbReference type="ARBA" id="ARBA00022679"/>
    </source>
</evidence>
<dbReference type="FunFam" id="3.30.420.10:FF:000063">
    <property type="entry name" value="Retrovirus-related Pol polyprotein from transposon 297-like Protein"/>
    <property type="match status" value="1"/>
</dbReference>
<keyword evidence="2" id="KW-0548">Nucleotidyltransferase</keyword>